<comment type="caution">
    <text evidence="2">The sequence shown here is derived from an EMBL/GenBank/DDBJ whole genome shotgun (WGS) entry which is preliminary data.</text>
</comment>
<organism evidence="2 3">
    <name type="scientific">Loxostege sticticalis</name>
    <name type="common">Beet webworm moth</name>
    <dbReference type="NCBI Taxonomy" id="481309"/>
    <lineage>
        <taxon>Eukaryota</taxon>
        <taxon>Metazoa</taxon>
        <taxon>Ecdysozoa</taxon>
        <taxon>Arthropoda</taxon>
        <taxon>Hexapoda</taxon>
        <taxon>Insecta</taxon>
        <taxon>Pterygota</taxon>
        <taxon>Neoptera</taxon>
        <taxon>Endopterygota</taxon>
        <taxon>Lepidoptera</taxon>
        <taxon>Glossata</taxon>
        <taxon>Ditrysia</taxon>
        <taxon>Pyraloidea</taxon>
        <taxon>Crambidae</taxon>
        <taxon>Pyraustinae</taxon>
        <taxon>Loxostege</taxon>
    </lineage>
</organism>
<dbReference type="AlphaFoldDB" id="A0ABD0SNG1"/>
<feature type="chain" id="PRO_5044832816" evidence="1">
    <location>
        <begin position="23"/>
        <end position="93"/>
    </location>
</feature>
<evidence type="ECO:0000313" key="3">
    <source>
        <dbReference type="Proteomes" id="UP001549921"/>
    </source>
</evidence>
<dbReference type="EMBL" id="JBEDNZ010000019">
    <property type="protein sequence ID" value="KAL0820559.1"/>
    <property type="molecule type" value="Genomic_DNA"/>
</dbReference>
<name>A0ABD0SNG1_LOXSC</name>
<evidence type="ECO:0000313" key="2">
    <source>
        <dbReference type="EMBL" id="KAL0820559.1"/>
    </source>
</evidence>
<reference evidence="2 3" key="1">
    <citation type="submission" date="2024-06" db="EMBL/GenBank/DDBJ databases">
        <title>A chromosome-level genome assembly of beet webworm, Loxostege sticticalis.</title>
        <authorList>
            <person name="Zhang Y."/>
        </authorList>
    </citation>
    <scope>NUCLEOTIDE SEQUENCE [LARGE SCALE GENOMIC DNA]</scope>
    <source>
        <strain evidence="2">AQ028</strain>
        <tissue evidence="2">Male pupae</tissue>
    </source>
</reference>
<sequence length="93" mass="10681">MTLTRATLILLAFASLLTICNANMLEDFLEFIFGIKSNKRSMSELITGFLDEIFPKDDKDTEAMKNIFTMYNEDGNNLFSSQYSGMDYLIKKK</sequence>
<feature type="signal peptide" evidence="1">
    <location>
        <begin position="1"/>
        <end position="22"/>
    </location>
</feature>
<evidence type="ECO:0000256" key="1">
    <source>
        <dbReference type="SAM" id="SignalP"/>
    </source>
</evidence>
<accession>A0ABD0SNG1</accession>
<proteinExistence type="predicted"/>
<gene>
    <name evidence="2" type="ORF">ABMA28_006407</name>
</gene>
<keyword evidence="1" id="KW-0732">Signal</keyword>
<protein>
    <submittedName>
        <fullName evidence="2">Uncharacterized protein</fullName>
    </submittedName>
</protein>
<dbReference type="Proteomes" id="UP001549921">
    <property type="component" value="Unassembled WGS sequence"/>
</dbReference>